<evidence type="ECO:0000313" key="3">
    <source>
        <dbReference type="EMBL" id="MFC5509219.1"/>
    </source>
</evidence>
<dbReference type="InterPro" id="IPR002104">
    <property type="entry name" value="Integrase_catalytic"/>
</dbReference>
<dbReference type="RefSeq" id="WP_257733298.1">
    <property type="nucleotide sequence ID" value="NZ_JBHSLU010000152.1"/>
</dbReference>
<proteinExistence type="predicted"/>
<feature type="domain" description="Tyr recombinase" evidence="2">
    <location>
        <begin position="256"/>
        <end position="319"/>
    </location>
</feature>
<dbReference type="Pfam" id="PF00589">
    <property type="entry name" value="Phage_integrase"/>
    <property type="match status" value="1"/>
</dbReference>
<keyword evidence="4" id="KW-1185">Reference proteome</keyword>
<keyword evidence="1" id="KW-0233">DNA recombination</keyword>
<dbReference type="SUPFAM" id="SSF56349">
    <property type="entry name" value="DNA breaking-rejoining enzymes"/>
    <property type="match status" value="1"/>
</dbReference>
<dbReference type="Proteomes" id="UP001596060">
    <property type="component" value="Unassembled WGS sequence"/>
</dbReference>
<sequence length="345" mass="38397">MTSPDGSDELRVEVRAILNRLEARQKVQGGLEGTIGAMLLRYAGDGEKRKPSAEFLGLAGSTQAEYLRMATEIRQDCGEVFLQDVTVNWFRDVRDAWALLGYKAANDRRQVLKNALAPALDDGRIPADPFAKIGKLPRPHDAGEAHPIWEEHEFEAALEDAVQRNLSGLARAYALARWGGFRRGTICMIPLAARTTGFDDQGNPQPRLFWMTEKRKVLCNKREDTRLTAFLTATPNKASTIAYNADGNIWKERQLGQAVERHIERLAKAGKLRPGLNLHGLRHSRGVELAEAGASDAEIMSQLEHATDRAAKIYRRQAERRRLADSGQDKVDNVIRARKKAAAEG</sequence>
<evidence type="ECO:0000313" key="4">
    <source>
        <dbReference type="Proteomes" id="UP001596060"/>
    </source>
</evidence>
<dbReference type="InterPro" id="IPR011010">
    <property type="entry name" value="DNA_brk_join_enz"/>
</dbReference>
<name>A0ABW0P9B1_9HYPH</name>
<gene>
    <name evidence="3" type="ORF">ACFPN9_28800</name>
</gene>
<dbReference type="EMBL" id="JBHSLU010000152">
    <property type="protein sequence ID" value="MFC5509219.1"/>
    <property type="molecule type" value="Genomic_DNA"/>
</dbReference>
<accession>A0ABW0P9B1</accession>
<evidence type="ECO:0000259" key="2">
    <source>
        <dbReference type="Pfam" id="PF00589"/>
    </source>
</evidence>
<reference evidence="4" key="1">
    <citation type="journal article" date="2019" name="Int. J. Syst. Evol. Microbiol.">
        <title>The Global Catalogue of Microorganisms (GCM) 10K type strain sequencing project: providing services to taxonomists for standard genome sequencing and annotation.</title>
        <authorList>
            <consortium name="The Broad Institute Genomics Platform"/>
            <consortium name="The Broad Institute Genome Sequencing Center for Infectious Disease"/>
            <person name="Wu L."/>
            <person name="Ma J."/>
        </authorList>
    </citation>
    <scope>NUCLEOTIDE SEQUENCE [LARGE SCALE GENOMIC DNA]</scope>
    <source>
        <strain evidence="4">CCUG 43117</strain>
    </source>
</reference>
<dbReference type="Gene3D" id="1.10.443.10">
    <property type="entry name" value="Intergrase catalytic core"/>
    <property type="match status" value="1"/>
</dbReference>
<dbReference type="InterPro" id="IPR013762">
    <property type="entry name" value="Integrase-like_cat_sf"/>
</dbReference>
<comment type="caution">
    <text evidence="3">The sequence shown here is derived from an EMBL/GenBank/DDBJ whole genome shotgun (WGS) entry which is preliminary data.</text>
</comment>
<evidence type="ECO:0000256" key="1">
    <source>
        <dbReference type="ARBA" id="ARBA00023172"/>
    </source>
</evidence>
<protein>
    <submittedName>
        <fullName evidence="3">Tyrosine-type recombinase/integrase</fullName>
    </submittedName>
</protein>
<organism evidence="3 4">
    <name type="scientific">Bosea massiliensis</name>
    <dbReference type="NCBI Taxonomy" id="151419"/>
    <lineage>
        <taxon>Bacteria</taxon>
        <taxon>Pseudomonadati</taxon>
        <taxon>Pseudomonadota</taxon>
        <taxon>Alphaproteobacteria</taxon>
        <taxon>Hyphomicrobiales</taxon>
        <taxon>Boseaceae</taxon>
        <taxon>Bosea</taxon>
    </lineage>
</organism>